<keyword evidence="1" id="KW-0732">Signal</keyword>
<comment type="caution">
    <text evidence="2">The sequence shown here is derived from an EMBL/GenBank/DDBJ whole genome shotgun (WGS) entry which is preliminary data.</text>
</comment>
<keyword evidence="3" id="KW-1185">Reference proteome</keyword>
<evidence type="ECO:0000313" key="3">
    <source>
        <dbReference type="Proteomes" id="UP000823388"/>
    </source>
</evidence>
<proteinExistence type="predicted"/>
<reference evidence="2" key="1">
    <citation type="submission" date="2020-05" db="EMBL/GenBank/DDBJ databases">
        <title>WGS assembly of Panicum virgatum.</title>
        <authorList>
            <person name="Lovell J.T."/>
            <person name="Jenkins J."/>
            <person name="Shu S."/>
            <person name="Juenger T.E."/>
            <person name="Schmutz J."/>
        </authorList>
    </citation>
    <scope>NUCLEOTIDE SEQUENCE</scope>
    <source>
        <strain evidence="2">AP13</strain>
    </source>
</reference>
<dbReference type="EMBL" id="CM029037">
    <property type="protein sequence ID" value="KAG2658505.1"/>
    <property type="molecule type" value="Genomic_DNA"/>
</dbReference>
<protein>
    <submittedName>
        <fullName evidence="2">Uncharacterized protein</fullName>
    </submittedName>
</protein>
<name>A0A8T0XGV5_PANVG</name>
<gene>
    <name evidence="2" type="ORF">PVAP13_1KG255135</name>
</gene>
<accession>A0A8T0XGV5</accession>
<feature type="chain" id="PRO_5035749840" evidence="1">
    <location>
        <begin position="26"/>
        <end position="53"/>
    </location>
</feature>
<feature type="signal peptide" evidence="1">
    <location>
        <begin position="1"/>
        <end position="25"/>
    </location>
</feature>
<dbReference type="Proteomes" id="UP000823388">
    <property type="component" value="Chromosome 1K"/>
</dbReference>
<organism evidence="2 3">
    <name type="scientific">Panicum virgatum</name>
    <name type="common">Blackwell switchgrass</name>
    <dbReference type="NCBI Taxonomy" id="38727"/>
    <lineage>
        <taxon>Eukaryota</taxon>
        <taxon>Viridiplantae</taxon>
        <taxon>Streptophyta</taxon>
        <taxon>Embryophyta</taxon>
        <taxon>Tracheophyta</taxon>
        <taxon>Spermatophyta</taxon>
        <taxon>Magnoliopsida</taxon>
        <taxon>Liliopsida</taxon>
        <taxon>Poales</taxon>
        <taxon>Poaceae</taxon>
        <taxon>PACMAD clade</taxon>
        <taxon>Panicoideae</taxon>
        <taxon>Panicodae</taxon>
        <taxon>Paniceae</taxon>
        <taxon>Panicinae</taxon>
        <taxon>Panicum</taxon>
        <taxon>Panicum sect. Hiantes</taxon>
    </lineage>
</organism>
<evidence type="ECO:0000256" key="1">
    <source>
        <dbReference type="SAM" id="SignalP"/>
    </source>
</evidence>
<evidence type="ECO:0000313" key="2">
    <source>
        <dbReference type="EMBL" id="KAG2658505.1"/>
    </source>
</evidence>
<sequence length="53" mass="6091">MGWVLLKMTSKVILRATWFCNTCLGGKVPGVWRFVRITLRCGRTSSSIYCHRT</sequence>
<dbReference type="AlphaFoldDB" id="A0A8T0XGV5"/>